<dbReference type="EMBL" id="WOEZ01000327">
    <property type="protein sequence ID" value="NPT62458.1"/>
    <property type="molecule type" value="Genomic_DNA"/>
</dbReference>
<evidence type="ECO:0000313" key="1">
    <source>
        <dbReference type="EMBL" id="NPT62458.1"/>
    </source>
</evidence>
<protein>
    <submittedName>
        <fullName evidence="1">Uncharacterized protein</fullName>
    </submittedName>
</protein>
<reference evidence="1 2" key="1">
    <citation type="submission" date="2019-11" db="EMBL/GenBank/DDBJ databases">
        <title>Metabolism of dissolved organic matter in forest soils.</title>
        <authorList>
            <person name="Cyle K.T."/>
            <person name="Wilhelm R.C."/>
            <person name="Martinez C.E."/>
        </authorList>
    </citation>
    <scope>NUCLEOTIDE SEQUENCE [LARGE SCALE GENOMIC DNA]</scope>
    <source>
        <strain evidence="1 2">5N</strain>
    </source>
</reference>
<dbReference type="RefSeq" id="WP_172178920.1">
    <property type="nucleotide sequence ID" value="NZ_WOEZ01000327.1"/>
</dbReference>
<gene>
    <name evidence="1" type="ORF">GNZ13_50180</name>
</gene>
<accession>A0A972SNQ6</accession>
<name>A0A972SNQ6_9BURK</name>
<sequence>MKAHSNAQKLVDWLRENQPATVAQVAATGMMNSRDASDAVQYATRHGVLERIKRPGASASERVQYRLTGHALPALKSAPVAPSFDGLLLAWGIARTPPRLPAHTSHKLELTD</sequence>
<proteinExistence type="predicted"/>
<comment type="caution">
    <text evidence="1">The sequence shown here is derived from an EMBL/GenBank/DDBJ whole genome shotgun (WGS) entry which is preliminary data.</text>
</comment>
<organism evidence="1 2">
    <name type="scientific">Paraburkholderia elongata</name>
    <dbReference type="NCBI Taxonomy" id="2675747"/>
    <lineage>
        <taxon>Bacteria</taxon>
        <taxon>Pseudomonadati</taxon>
        <taxon>Pseudomonadota</taxon>
        <taxon>Betaproteobacteria</taxon>
        <taxon>Burkholderiales</taxon>
        <taxon>Burkholderiaceae</taxon>
        <taxon>Paraburkholderia</taxon>
    </lineage>
</organism>
<keyword evidence="2" id="KW-1185">Reference proteome</keyword>
<evidence type="ECO:0000313" key="2">
    <source>
        <dbReference type="Proteomes" id="UP000655523"/>
    </source>
</evidence>
<dbReference type="Proteomes" id="UP000655523">
    <property type="component" value="Unassembled WGS sequence"/>
</dbReference>
<dbReference type="AlphaFoldDB" id="A0A972SNQ6"/>